<dbReference type="Pfam" id="PF02330">
    <property type="entry name" value="MAM33"/>
    <property type="match status" value="1"/>
</dbReference>
<protein>
    <recommendedName>
        <fullName evidence="4">Complement component 1 Q subcomponent-binding protein, mitochondrial</fullName>
    </recommendedName>
</protein>
<comment type="caution">
    <text evidence="2">The sequence shown here is derived from an EMBL/GenBank/DDBJ whole genome shotgun (WGS) entry which is preliminary data.</text>
</comment>
<evidence type="ECO:0000313" key="3">
    <source>
        <dbReference type="Proteomes" id="UP000827092"/>
    </source>
</evidence>
<dbReference type="SUPFAM" id="SSF54529">
    <property type="entry name" value="Mitochondrial glycoprotein MAM33-like"/>
    <property type="match status" value="1"/>
</dbReference>
<evidence type="ECO:0000313" key="2">
    <source>
        <dbReference type="EMBL" id="KAG8200192.1"/>
    </source>
</evidence>
<dbReference type="Gene3D" id="3.10.280.10">
    <property type="entry name" value="Mitochondrial glycoprotein"/>
    <property type="match status" value="1"/>
</dbReference>
<comment type="similarity">
    <text evidence="1">Belongs to the MAM33 family.</text>
</comment>
<name>A0AAV6VWJ6_9ARAC</name>
<keyword evidence="3" id="KW-1185">Reference proteome</keyword>
<sequence length="272" mass="30783">MSVSAIRNSWKLTRVVSANRTLFSNCIPRSLFAVGQKNTRTITRSLFFLSRNRNPNPLGVTGISNKCSCCGLHTKGDEELAAFLTGEIDNEKKAHVAFDVSQLGGFQVCSTTKGAEVMLQKQLNDEMITIKANVNNSVDAEETVDDPNETKEQETEMRAKPEFTIEITKAKKILSFHCTYNHSMPDEEPETEPYNDSFQISEVSLHEGEFEDSTYVVSGDIMDGYLYDLLMNYLEERGISNDFADKMIVFFTSYEHQLYINLLKGMKSFIEK</sequence>
<dbReference type="GO" id="GO:0042256">
    <property type="term" value="P:cytosolic ribosome assembly"/>
    <property type="evidence" value="ECO:0007669"/>
    <property type="project" value="TreeGrafter"/>
</dbReference>
<dbReference type="InterPro" id="IPR036561">
    <property type="entry name" value="MAM33_sf"/>
</dbReference>
<evidence type="ECO:0000256" key="1">
    <source>
        <dbReference type="ARBA" id="ARBA00005457"/>
    </source>
</evidence>
<reference evidence="2 3" key="1">
    <citation type="journal article" date="2022" name="Nat. Ecol. Evol.">
        <title>A masculinizing supergene underlies an exaggerated male reproductive morph in a spider.</title>
        <authorList>
            <person name="Hendrickx F."/>
            <person name="De Corte Z."/>
            <person name="Sonet G."/>
            <person name="Van Belleghem S.M."/>
            <person name="Kostlbacher S."/>
            <person name="Vangestel C."/>
        </authorList>
    </citation>
    <scope>NUCLEOTIDE SEQUENCE [LARGE SCALE GENOMIC DNA]</scope>
    <source>
        <strain evidence="2">W744_W776</strain>
    </source>
</reference>
<dbReference type="AlphaFoldDB" id="A0AAV6VWJ6"/>
<dbReference type="PANTHER" id="PTHR10826">
    <property type="entry name" value="COMPLEMENT COMPONENT 1"/>
    <property type="match status" value="1"/>
</dbReference>
<accession>A0AAV6VWJ6</accession>
<dbReference type="InterPro" id="IPR003428">
    <property type="entry name" value="MAM33"/>
</dbReference>
<dbReference type="EMBL" id="JAFNEN010000018">
    <property type="protein sequence ID" value="KAG8200192.1"/>
    <property type="molecule type" value="Genomic_DNA"/>
</dbReference>
<organism evidence="2 3">
    <name type="scientific">Oedothorax gibbosus</name>
    <dbReference type="NCBI Taxonomy" id="931172"/>
    <lineage>
        <taxon>Eukaryota</taxon>
        <taxon>Metazoa</taxon>
        <taxon>Ecdysozoa</taxon>
        <taxon>Arthropoda</taxon>
        <taxon>Chelicerata</taxon>
        <taxon>Arachnida</taxon>
        <taxon>Araneae</taxon>
        <taxon>Araneomorphae</taxon>
        <taxon>Entelegynae</taxon>
        <taxon>Araneoidea</taxon>
        <taxon>Linyphiidae</taxon>
        <taxon>Erigoninae</taxon>
        <taxon>Oedothorax</taxon>
    </lineage>
</organism>
<dbReference type="GO" id="GO:0005759">
    <property type="term" value="C:mitochondrial matrix"/>
    <property type="evidence" value="ECO:0007669"/>
    <property type="project" value="InterPro"/>
</dbReference>
<gene>
    <name evidence="2" type="ORF">JTE90_024975</name>
</gene>
<dbReference type="PANTHER" id="PTHR10826:SF1">
    <property type="entry name" value="COMPLEMENT COMPONENT 1 Q SUBCOMPONENT-BINDING PROTEIN, MITOCHONDRIAL"/>
    <property type="match status" value="1"/>
</dbReference>
<evidence type="ECO:0008006" key="4">
    <source>
        <dbReference type="Google" id="ProtNLM"/>
    </source>
</evidence>
<dbReference type="Proteomes" id="UP000827092">
    <property type="component" value="Unassembled WGS sequence"/>
</dbReference>
<proteinExistence type="inferred from homology"/>